<dbReference type="Pfam" id="PF07762">
    <property type="entry name" value="DUF1618"/>
    <property type="match status" value="1"/>
</dbReference>
<feature type="domain" description="DUF1618" evidence="2">
    <location>
        <begin position="217"/>
        <end position="350"/>
    </location>
</feature>
<feature type="region of interest" description="Disordered" evidence="1">
    <location>
        <begin position="548"/>
        <end position="567"/>
    </location>
</feature>
<accession>A0AAQ3U6A1</accession>
<dbReference type="InterPro" id="IPR011676">
    <property type="entry name" value="DUF1618"/>
</dbReference>
<reference evidence="3 4" key="1">
    <citation type="submission" date="2024-02" db="EMBL/GenBank/DDBJ databases">
        <title>High-quality chromosome-scale genome assembly of Pensacola bahiagrass (Paspalum notatum Flugge var. saurae).</title>
        <authorList>
            <person name="Vega J.M."/>
            <person name="Podio M."/>
            <person name="Orjuela J."/>
            <person name="Siena L.A."/>
            <person name="Pessino S.C."/>
            <person name="Combes M.C."/>
            <person name="Mariac C."/>
            <person name="Albertini E."/>
            <person name="Pupilli F."/>
            <person name="Ortiz J.P.A."/>
            <person name="Leblanc O."/>
        </authorList>
    </citation>
    <scope>NUCLEOTIDE SEQUENCE [LARGE SCALE GENOMIC DNA]</scope>
    <source>
        <strain evidence="3">R1</strain>
        <tissue evidence="3">Leaf</tissue>
    </source>
</reference>
<protein>
    <recommendedName>
        <fullName evidence="2">DUF1618 domain-containing protein</fullName>
    </recommendedName>
</protein>
<feature type="compositionally biased region" description="Low complexity" evidence="1">
    <location>
        <begin position="489"/>
        <end position="503"/>
    </location>
</feature>
<evidence type="ECO:0000259" key="2">
    <source>
        <dbReference type="Pfam" id="PF07762"/>
    </source>
</evidence>
<dbReference type="EMBL" id="CP144751">
    <property type="protein sequence ID" value="WVZ86085.1"/>
    <property type="molecule type" value="Genomic_DNA"/>
</dbReference>
<evidence type="ECO:0000313" key="4">
    <source>
        <dbReference type="Proteomes" id="UP001341281"/>
    </source>
</evidence>
<feature type="region of interest" description="Disordered" evidence="1">
    <location>
        <begin position="489"/>
        <end position="515"/>
    </location>
</feature>
<evidence type="ECO:0000256" key="1">
    <source>
        <dbReference type="SAM" id="MobiDB-lite"/>
    </source>
</evidence>
<dbReference type="PANTHER" id="PTHR33074">
    <property type="entry name" value="EXPRESSED PROTEIN-RELATED"/>
    <property type="match status" value="1"/>
</dbReference>
<evidence type="ECO:0000313" key="3">
    <source>
        <dbReference type="EMBL" id="WVZ86085.1"/>
    </source>
</evidence>
<dbReference type="PANTHER" id="PTHR33074:SF62">
    <property type="entry name" value="EXPRESSED PROTEIN"/>
    <property type="match status" value="1"/>
</dbReference>
<name>A0AAQ3U6A1_PASNO</name>
<sequence length="567" mass="62952">MGEWFLLNAHAYPGSAKDQNSTSARAKTRSQQTIEVSFHPSRPPLPSKIFVHCPDLDEEEVAFTVLPRIVCASEGLILLCVPTPLGPERPTTYMSSVDSSDYFVYRSDTNNSSLTRLPEPYPFFTDDDIGILRRGSDHYTVATLMSTPTPLISISMPHVYDLHRFHSEDGKWVHSKANLVEPHKGFPVKIPPNFSRLLWHDTTTVLSIGGEGDTMGWVDLWRGILLCDMRRDDPMPTLRAMPLPPPFELLTRNGGRGFELGCPKSVRSVAFIKTPDNKGCLKLVELDSTEISLPDDVTNEEGLPYTVMPNWTIVTWSNTKMTGSWNDWHMDQRVQSSNIKIDSQLSCRLMQNLPPPNIAGAASRGLRNLFLSDPTSGIVEDVVYVMVRSGFLHSNACAVAVDMRSKKLLDVVAFDTRRQNGAHAMYCPFTTFEHSSPESTSAGRITDETRHLVGELVMGRRLQWTSDNQAANQAAVPTTPCVPAQAIGQDAAHAATPKPAHPSSHCRTKGHGTTTSVWSQNLQGVRYDLREGEQRRWEAREQRVCLREGGGGQRTHAGWEARVGGGR</sequence>
<dbReference type="Proteomes" id="UP001341281">
    <property type="component" value="Chromosome 07"/>
</dbReference>
<keyword evidence="4" id="KW-1185">Reference proteome</keyword>
<organism evidence="3 4">
    <name type="scientific">Paspalum notatum var. saurae</name>
    <dbReference type="NCBI Taxonomy" id="547442"/>
    <lineage>
        <taxon>Eukaryota</taxon>
        <taxon>Viridiplantae</taxon>
        <taxon>Streptophyta</taxon>
        <taxon>Embryophyta</taxon>
        <taxon>Tracheophyta</taxon>
        <taxon>Spermatophyta</taxon>
        <taxon>Magnoliopsida</taxon>
        <taxon>Liliopsida</taxon>
        <taxon>Poales</taxon>
        <taxon>Poaceae</taxon>
        <taxon>PACMAD clade</taxon>
        <taxon>Panicoideae</taxon>
        <taxon>Andropogonodae</taxon>
        <taxon>Paspaleae</taxon>
        <taxon>Paspalinae</taxon>
        <taxon>Paspalum</taxon>
    </lineage>
</organism>
<proteinExistence type="predicted"/>
<dbReference type="AlphaFoldDB" id="A0AAQ3U6A1"/>
<gene>
    <name evidence="3" type="ORF">U9M48_032926</name>
</gene>